<dbReference type="AlphaFoldDB" id="A0AAD1U0D2"/>
<sequence>MRALPKCKTAEDCDKIAYIVRKTPENFLKQDIFTCATCMTSLYSAEHCELIPDIDSVVECLEHVKFNLNRISSFKDQFGLEEAWDGLIIVLDKFKEDYDQFRARLESICDHKQWELLTQFQTDARHFLNQIFDSDLMKSFTRQLQFRSYKEVKLGVSFEGGDSQARLRVKLEEQRQTMKTQEILPLREELKNASERLAEGEALKERLSQEKTELDERVQTLVQEKDDLISQHEQSSIQSQQQIQELNTRIQTLTEEDNNRNAQFEEMKTQITNLEACLGEAKYTLSHPELKMILDSICKGNYTFNDSANFTFSLGNASNQNALKALQLFRLPSLNQIHLNYVDSFNNPEGVTNFMANAFRPAAGEQWSRVNQFVFSNAGSDWTKEVGPYIPALKKVFPLIRDQCYLYYLKLTKTEFEDLVVAAKHCKTIKMGNCNIETDEEVGFGDRLDDSTFTKLDFDYLGHNTCSNWKQNGFNRFKNIIKGLAKVYQVKNKQIAITLSNCDLSKDLAESVLQDHGMTNMTIEGL</sequence>
<accession>A0AAD1U0D2</accession>
<evidence type="ECO:0000313" key="2">
    <source>
        <dbReference type="EMBL" id="CAI2359862.1"/>
    </source>
</evidence>
<organism evidence="2 3">
    <name type="scientific">Euplotes crassus</name>
    <dbReference type="NCBI Taxonomy" id="5936"/>
    <lineage>
        <taxon>Eukaryota</taxon>
        <taxon>Sar</taxon>
        <taxon>Alveolata</taxon>
        <taxon>Ciliophora</taxon>
        <taxon>Intramacronucleata</taxon>
        <taxon>Spirotrichea</taxon>
        <taxon>Hypotrichia</taxon>
        <taxon>Euplotida</taxon>
        <taxon>Euplotidae</taxon>
        <taxon>Moneuplotes</taxon>
    </lineage>
</organism>
<comment type="caution">
    <text evidence="2">The sequence shown here is derived from an EMBL/GenBank/DDBJ whole genome shotgun (WGS) entry which is preliminary data.</text>
</comment>
<protein>
    <submittedName>
        <fullName evidence="2">Uncharacterized protein</fullName>
    </submittedName>
</protein>
<evidence type="ECO:0000313" key="3">
    <source>
        <dbReference type="Proteomes" id="UP001295684"/>
    </source>
</evidence>
<name>A0AAD1U0D2_EUPCR</name>
<dbReference type="EMBL" id="CAMPGE010001094">
    <property type="protein sequence ID" value="CAI2359862.1"/>
    <property type="molecule type" value="Genomic_DNA"/>
</dbReference>
<proteinExistence type="predicted"/>
<dbReference type="Proteomes" id="UP001295684">
    <property type="component" value="Unassembled WGS sequence"/>
</dbReference>
<reference evidence="2" key="1">
    <citation type="submission" date="2023-07" db="EMBL/GenBank/DDBJ databases">
        <authorList>
            <consortium name="AG Swart"/>
            <person name="Singh M."/>
            <person name="Singh A."/>
            <person name="Seah K."/>
            <person name="Emmerich C."/>
        </authorList>
    </citation>
    <scope>NUCLEOTIDE SEQUENCE</scope>
    <source>
        <strain evidence="2">DP1</strain>
    </source>
</reference>
<keyword evidence="3" id="KW-1185">Reference proteome</keyword>
<keyword evidence="1" id="KW-0175">Coiled coil</keyword>
<feature type="coiled-coil region" evidence="1">
    <location>
        <begin position="190"/>
        <end position="256"/>
    </location>
</feature>
<evidence type="ECO:0000256" key="1">
    <source>
        <dbReference type="SAM" id="Coils"/>
    </source>
</evidence>
<gene>
    <name evidence="2" type="ORF">ECRASSUSDP1_LOCUS1156</name>
</gene>